<gene>
    <name evidence="15" type="primary">hisG</name>
    <name evidence="15" type="ORF">Lepto782_24035</name>
</gene>
<evidence type="ECO:0000256" key="13">
    <source>
        <dbReference type="NCBIfam" id="TIGR00070"/>
    </source>
</evidence>
<evidence type="ECO:0000313" key="15">
    <source>
        <dbReference type="EMBL" id="QOI45243.1"/>
    </source>
</evidence>
<dbReference type="NCBIfam" id="TIGR00070">
    <property type="entry name" value="hisG"/>
    <property type="match status" value="1"/>
</dbReference>
<dbReference type="GO" id="GO:0000105">
    <property type="term" value="P:L-histidine biosynthetic process"/>
    <property type="evidence" value="ECO:0007669"/>
    <property type="project" value="UniProtKB-UniRule"/>
</dbReference>
<dbReference type="EMBL" id="CP043890">
    <property type="protein sequence ID" value="QOI45243.1"/>
    <property type="molecule type" value="Genomic_DNA"/>
</dbReference>
<evidence type="ECO:0000256" key="3">
    <source>
        <dbReference type="ARBA" id="ARBA00004667"/>
    </source>
</evidence>
<evidence type="ECO:0000313" key="16">
    <source>
        <dbReference type="Proteomes" id="UP000663124"/>
    </source>
</evidence>
<keyword evidence="6" id="KW-0028">Amino-acid biosynthesis</keyword>
<dbReference type="InterPro" id="IPR001348">
    <property type="entry name" value="ATP_PRibTrfase_HisG"/>
</dbReference>
<evidence type="ECO:0000256" key="6">
    <source>
        <dbReference type="ARBA" id="ARBA00022605"/>
    </source>
</evidence>
<keyword evidence="7 15" id="KW-0328">Glycosyltransferase</keyword>
<keyword evidence="10" id="KW-0067">ATP-binding</keyword>
<dbReference type="Pfam" id="PF01634">
    <property type="entry name" value="HisG"/>
    <property type="match status" value="1"/>
</dbReference>
<evidence type="ECO:0000256" key="5">
    <source>
        <dbReference type="ARBA" id="ARBA00022490"/>
    </source>
</evidence>
<comment type="subcellular location">
    <subcellularLocation>
        <location evidence="2">Cytoplasm</location>
    </subcellularLocation>
</comment>
<comment type="pathway">
    <text evidence="3">Amino-acid biosynthesis; L-histidine biosynthesis; L-histidine from 5-phospho-alpha-D-ribose 1-diphosphate: step 1/9.</text>
</comment>
<dbReference type="InterPro" id="IPR013820">
    <property type="entry name" value="ATP_PRibTrfase_cat"/>
</dbReference>
<evidence type="ECO:0000259" key="14">
    <source>
        <dbReference type="Pfam" id="PF01634"/>
    </source>
</evidence>
<evidence type="ECO:0000256" key="10">
    <source>
        <dbReference type="ARBA" id="ARBA00022840"/>
    </source>
</evidence>
<organism evidence="15 16">
    <name type="scientific">Leptospira interrogans serovar Canicola</name>
    <dbReference type="NCBI Taxonomy" id="211880"/>
    <lineage>
        <taxon>Bacteria</taxon>
        <taxon>Pseudomonadati</taxon>
        <taxon>Spirochaetota</taxon>
        <taxon>Spirochaetia</taxon>
        <taxon>Leptospirales</taxon>
        <taxon>Leptospiraceae</taxon>
        <taxon>Leptospira</taxon>
    </lineage>
</organism>
<reference evidence="15" key="1">
    <citation type="submission" date="2019-09" db="EMBL/GenBank/DDBJ databases">
        <title>Comparative Genomics of Leptospira interrogans Reveals Genome Plasticity - A Common Adaptive Strategy for Survival in Various Hosts.</title>
        <authorList>
            <person name="Ramli S.R."/>
            <person name="Bunk B."/>
            <person name="Goris M."/>
            <person name="Bhuju S."/>
            <person name="Jarek M."/>
            <person name="Sproer C."/>
            <person name="Mustakim S."/>
            <person name="Strommenger B."/>
            <person name="Pessler F."/>
        </authorList>
    </citation>
    <scope>NUCLEOTIDE SEQUENCE</scope>
    <source>
        <strain evidence="15">782</strain>
        <plasmid evidence="15">p3</plasmid>
    </source>
</reference>
<geneLocation type="plasmid" evidence="15 16">
    <name>p3</name>
</geneLocation>
<evidence type="ECO:0000256" key="7">
    <source>
        <dbReference type="ARBA" id="ARBA00022676"/>
    </source>
</evidence>
<evidence type="ECO:0000256" key="1">
    <source>
        <dbReference type="ARBA" id="ARBA00000915"/>
    </source>
</evidence>
<dbReference type="GO" id="GO:0005737">
    <property type="term" value="C:cytoplasm"/>
    <property type="evidence" value="ECO:0007669"/>
    <property type="project" value="UniProtKB-SubCell"/>
</dbReference>
<dbReference type="Gene3D" id="3.40.190.10">
    <property type="entry name" value="Periplasmic binding protein-like II"/>
    <property type="match status" value="2"/>
</dbReference>
<proteinExistence type="predicted"/>
<comment type="function">
    <text evidence="12">Catalyzes the condensation of ATP and 5-phosphoribose 1-diphosphate to form N'-(5'-phosphoribosyl)-ATP (PR-ATP). Has a crucial role in the pathway because the rate of histidine biosynthesis seems to be controlled primarily by regulation of HisG enzymatic activity.</text>
</comment>
<evidence type="ECO:0000256" key="9">
    <source>
        <dbReference type="ARBA" id="ARBA00022741"/>
    </source>
</evidence>
<dbReference type="GO" id="GO:0003879">
    <property type="term" value="F:ATP phosphoribosyltransferase activity"/>
    <property type="evidence" value="ECO:0007669"/>
    <property type="project" value="UniProtKB-UniRule"/>
</dbReference>
<keyword evidence="9" id="KW-0547">Nucleotide-binding</keyword>
<evidence type="ECO:0000256" key="12">
    <source>
        <dbReference type="ARBA" id="ARBA00024861"/>
    </source>
</evidence>
<dbReference type="RefSeq" id="WP_000240406.1">
    <property type="nucleotide sequence ID" value="NZ_CP043890.1"/>
</dbReference>
<dbReference type="AlphaFoldDB" id="A0AAP9WGH4"/>
<evidence type="ECO:0000256" key="8">
    <source>
        <dbReference type="ARBA" id="ARBA00022679"/>
    </source>
</evidence>
<dbReference type="SUPFAM" id="SSF53850">
    <property type="entry name" value="Periplasmic binding protein-like II"/>
    <property type="match status" value="1"/>
</dbReference>
<name>A0AAP9WGH4_LEPIR</name>
<evidence type="ECO:0000256" key="4">
    <source>
        <dbReference type="ARBA" id="ARBA00011946"/>
    </source>
</evidence>
<protein>
    <recommendedName>
        <fullName evidence="4 13">ATP phosphoribosyltransferase</fullName>
        <ecNumber evidence="4 13">2.4.2.17</ecNumber>
    </recommendedName>
</protein>
<keyword evidence="15" id="KW-0614">Plasmid</keyword>
<sequence length="220" mass="24298">MVKNNIQSGAFIRIGLPKGRFLNSSLKIIRLLTDDSIVEGKLKYSNQKSGIFIYLLKASDIPKLVLSGLIDIGIAPEEWVLESLADRQTGNNKLVVLKRLPWIKSSLSFIGSGDTEIENDRILSIATSFPNLAQKAFESMKRNQLDFVKINGSIEALVPDLVDIGFDCVETGSTLIANDLINIHIAYSDLQIAIISTQDKSLQVPEEILNALQSDLENEK</sequence>
<feature type="domain" description="ATP phosphoribosyltransferase catalytic" evidence="14">
    <location>
        <begin position="57"/>
        <end position="213"/>
    </location>
</feature>
<comment type="catalytic activity">
    <reaction evidence="1">
        <text>1-(5-phospho-beta-D-ribosyl)-ATP + diphosphate = 5-phospho-alpha-D-ribose 1-diphosphate + ATP</text>
        <dbReference type="Rhea" id="RHEA:18473"/>
        <dbReference type="ChEBI" id="CHEBI:30616"/>
        <dbReference type="ChEBI" id="CHEBI:33019"/>
        <dbReference type="ChEBI" id="CHEBI:58017"/>
        <dbReference type="ChEBI" id="CHEBI:73183"/>
        <dbReference type="EC" id="2.4.2.17"/>
    </reaction>
</comment>
<dbReference type="Proteomes" id="UP000663124">
    <property type="component" value="Plasmid p3"/>
</dbReference>
<accession>A0AAP9WGH4</accession>
<dbReference type="PANTHER" id="PTHR21403">
    <property type="entry name" value="ATP PHOSPHORIBOSYLTRANSFERASE ATP-PRTASE"/>
    <property type="match status" value="1"/>
</dbReference>
<keyword evidence="8 15" id="KW-0808">Transferase</keyword>
<evidence type="ECO:0000256" key="11">
    <source>
        <dbReference type="ARBA" id="ARBA00023102"/>
    </source>
</evidence>
<dbReference type="GO" id="GO:0005524">
    <property type="term" value="F:ATP binding"/>
    <property type="evidence" value="ECO:0007669"/>
    <property type="project" value="UniProtKB-KW"/>
</dbReference>
<dbReference type="EC" id="2.4.2.17" evidence="4 13"/>
<dbReference type="PANTHER" id="PTHR21403:SF10">
    <property type="entry name" value="ATP PHOSPHORIBOSYLTRANSFERASE"/>
    <property type="match status" value="1"/>
</dbReference>
<evidence type="ECO:0000256" key="2">
    <source>
        <dbReference type="ARBA" id="ARBA00004496"/>
    </source>
</evidence>
<keyword evidence="5" id="KW-0963">Cytoplasm</keyword>
<keyword evidence="11" id="KW-0368">Histidine biosynthesis</keyword>